<dbReference type="HOGENOM" id="CLU_2863296_0_0_11"/>
<dbReference type="OrthoDB" id="3790688at2"/>
<dbReference type="RefSeq" id="WP_038680718.1">
    <property type="nucleotide sequence ID" value="NZ_BJMC01000022.1"/>
</dbReference>
<sequence length="64" mass="6941">MTDFVSPPPLSGPTPLAVARRRLECLACERMTAHVPGPATLGKDGEVLVRWWVCAECREAHTPG</sequence>
<accession>A0A0A1DM49</accession>
<dbReference type="KEGG" id="psim:KR76_19930"/>
<gene>
    <name evidence="1" type="ORF">KR76_19930</name>
</gene>
<reference evidence="1 2" key="1">
    <citation type="journal article" date="2015" name="Genome Announc.">
        <title>Complete Genome Sequence of Steroid-Transforming Nocardioides simplex VKM Ac-2033D.</title>
        <authorList>
            <person name="Shtratnikova V.Y."/>
            <person name="Schelkunov M.I."/>
            <person name="Pekov Y.A."/>
            <person name="Fokina V.V."/>
            <person name="Logacheva M.D."/>
            <person name="Sokolov S.L."/>
            <person name="Bragin E.Y."/>
            <person name="Ashapkin V.V."/>
            <person name="Donova M.V."/>
        </authorList>
    </citation>
    <scope>NUCLEOTIDE SEQUENCE [LARGE SCALE GENOMIC DNA]</scope>
    <source>
        <strain evidence="1 2">VKM Ac-2033D</strain>
    </source>
</reference>
<proteinExistence type="predicted"/>
<dbReference type="Proteomes" id="UP000030300">
    <property type="component" value="Chromosome"/>
</dbReference>
<organism evidence="1 2">
    <name type="scientific">Nocardioides simplex</name>
    <name type="common">Arthrobacter simplex</name>
    <dbReference type="NCBI Taxonomy" id="2045"/>
    <lineage>
        <taxon>Bacteria</taxon>
        <taxon>Bacillati</taxon>
        <taxon>Actinomycetota</taxon>
        <taxon>Actinomycetes</taxon>
        <taxon>Propionibacteriales</taxon>
        <taxon>Nocardioidaceae</taxon>
        <taxon>Pimelobacter</taxon>
    </lineage>
</organism>
<dbReference type="STRING" id="2045.KR76_19930"/>
<dbReference type="eggNOG" id="ENOG50300CW">
    <property type="taxonomic scope" value="Bacteria"/>
</dbReference>
<dbReference type="GeneID" id="96611067"/>
<name>A0A0A1DM49_NOCSI</name>
<evidence type="ECO:0000313" key="1">
    <source>
        <dbReference type="EMBL" id="AIY18461.1"/>
    </source>
</evidence>
<protein>
    <submittedName>
        <fullName evidence="1">Uncharacterized protein</fullName>
    </submittedName>
</protein>
<dbReference type="AlphaFoldDB" id="A0A0A1DM49"/>
<keyword evidence="2" id="KW-1185">Reference proteome</keyword>
<dbReference type="EMBL" id="CP009896">
    <property type="protein sequence ID" value="AIY18461.1"/>
    <property type="molecule type" value="Genomic_DNA"/>
</dbReference>
<evidence type="ECO:0000313" key="2">
    <source>
        <dbReference type="Proteomes" id="UP000030300"/>
    </source>
</evidence>